<evidence type="ECO:0000256" key="10">
    <source>
        <dbReference type="RuleBase" id="RU004504"/>
    </source>
</evidence>
<dbReference type="InterPro" id="IPR015421">
    <property type="entry name" value="PyrdxlP-dep_Trfase_major"/>
</dbReference>
<dbReference type="Gene3D" id="1.10.260.50">
    <property type="match status" value="1"/>
</dbReference>
<dbReference type="PIRSF" id="PIRSF005572">
    <property type="entry name" value="NifS"/>
    <property type="match status" value="1"/>
</dbReference>
<gene>
    <name evidence="12" type="ORF">AVDCRST_MAG07-1778</name>
</gene>
<evidence type="ECO:0000256" key="2">
    <source>
        <dbReference type="ARBA" id="ARBA00006490"/>
    </source>
</evidence>
<dbReference type="AlphaFoldDB" id="A0A6J4LF15"/>
<comment type="similarity">
    <text evidence="2">Belongs to the class-V pyridoxal-phosphate-dependent aminotransferase family. NifS/IscS subfamily.</text>
</comment>
<dbReference type="GO" id="GO:0051536">
    <property type="term" value="F:iron-sulfur cluster binding"/>
    <property type="evidence" value="ECO:0007669"/>
    <property type="project" value="UniProtKB-KW"/>
</dbReference>
<dbReference type="Pfam" id="PF00266">
    <property type="entry name" value="Aminotran_5"/>
    <property type="match status" value="1"/>
</dbReference>
<comment type="catalytic activity">
    <reaction evidence="9">
        <text>(sulfur carrier)-H + L-cysteine = (sulfur carrier)-SH + L-alanine</text>
        <dbReference type="Rhea" id="RHEA:43892"/>
        <dbReference type="Rhea" id="RHEA-COMP:14737"/>
        <dbReference type="Rhea" id="RHEA-COMP:14739"/>
        <dbReference type="ChEBI" id="CHEBI:29917"/>
        <dbReference type="ChEBI" id="CHEBI:35235"/>
        <dbReference type="ChEBI" id="CHEBI:57972"/>
        <dbReference type="ChEBI" id="CHEBI:64428"/>
        <dbReference type="EC" id="2.8.1.7"/>
    </reaction>
</comment>
<dbReference type="EMBL" id="CADCUB010000091">
    <property type="protein sequence ID" value="CAA9330947.1"/>
    <property type="molecule type" value="Genomic_DNA"/>
</dbReference>
<sequence length="389" mass="39373">MLLDHAAGSPVLPEAVEVVCGLLGTVGSPEQAGGAGRRAAAVVEHARATVAGALGAAHDEVVLTGGGTEGDNLAVKGLYWAQRQQDPARTRVLVGAAEHQAVLGAADWLAAASQARVERLPVDDVGRVAVDTVRAALAGGGADVALVSLSLANNEVGTVQALDEVVELAHAAGARVHTDAVQAVGQLPVDFSRLGVDALTVSGHKYGAPPGTGALLLREGVACRSLLHGGAGRTPADRLRPGPLSPALAAGFAVATASVVEQQPAHAVRLRSLRDQLVHRVQEAVPGARLRGDPVDRLPGNAHLTFAGCEGDSLVLLLDARGVLVSTGSACSAGVPRPSHVLLAMGVPEDEARSSLRFSLGHGSTGADVDALVAVLPAVVERARSAGWR</sequence>
<dbReference type="EC" id="2.8.1.7" evidence="3"/>
<evidence type="ECO:0000256" key="1">
    <source>
        <dbReference type="ARBA" id="ARBA00001933"/>
    </source>
</evidence>
<reference evidence="12" key="1">
    <citation type="submission" date="2020-02" db="EMBL/GenBank/DDBJ databases">
        <authorList>
            <person name="Meier V. D."/>
        </authorList>
    </citation>
    <scope>NUCLEOTIDE SEQUENCE</scope>
    <source>
        <strain evidence="12">AVDCRST_MAG07</strain>
    </source>
</reference>
<evidence type="ECO:0000256" key="7">
    <source>
        <dbReference type="ARBA" id="ARBA00023004"/>
    </source>
</evidence>
<evidence type="ECO:0000256" key="8">
    <source>
        <dbReference type="ARBA" id="ARBA00023014"/>
    </source>
</evidence>
<keyword evidence="4 12" id="KW-0808">Transferase</keyword>
<keyword evidence="5" id="KW-0479">Metal-binding</keyword>
<keyword evidence="6" id="KW-0663">Pyridoxal phosphate</keyword>
<dbReference type="PANTHER" id="PTHR11601:SF34">
    <property type="entry name" value="CYSTEINE DESULFURASE"/>
    <property type="match status" value="1"/>
</dbReference>
<dbReference type="InterPro" id="IPR015424">
    <property type="entry name" value="PyrdxlP-dep_Trfase"/>
</dbReference>
<dbReference type="Gene3D" id="3.90.1150.10">
    <property type="entry name" value="Aspartate Aminotransferase, domain 1"/>
    <property type="match status" value="1"/>
</dbReference>
<proteinExistence type="inferred from homology"/>
<evidence type="ECO:0000256" key="5">
    <source>
        <dbReference type="ARBA" id="ARBA00022723"/>
    </source>
</evidence>
<dbReference type="PANTHER" id="PTHR11601">
    <property type="entry name" value="CYSTEINE DESULFURYLASE FAMILY MEMBER"/>
    <property type="match status" value="1"/>
</dbReference>
<evidence type="ECO:0000256" key="3">
    <source>
        <dbReference type="ARBA" id="ARBA00012239"/>
    </source>
</evidence>
<dbReference type="InterPro" id="IPR020578">
    <property type="entry name" value="Aminotrans_V_PyrdxlP_BS"/>
</dbReference>
<organism evidence="12">
    <name type="scientific">uncultured Frankineae bacterium</name>
    <dbReference type="NCBI Taxonomy" id="437475"/>
    <lineage>
        <taxon>Bacteria</taxon>
        <taxon>Bacillati</taxon>
        <taxon>Actinomycetota</taxon>
        <taxon>Actinomycetes</taxon>
        <taxon>Frankiales</taxon>
        <taxon>environmental samples</taxon>
    </lineage>
</organism>
<comment type="cofactor">
    <cofactor evidence="1 10">
        <name>pyridoxal 5'-phosphate</name>
        <dbReference type="ChEBI" id="CHEBI:597326"/>
    </cofactor>
</comment>
<evidence type="ECO:0000313" key="12">
    <source>
        <dbReference type="EMBL" id="CAA9330947.1"/>
    </source>
</evidence>
<feature type="domain" description="Aminotransferase class V" evidence="11">
    <location>
        <begin position="3"/>
        <end position="372"/>
    </location>
</feature>
<dbReference type="GO" id="GO:0046872">
    <property type="term" value="F:metal ion binding"/>
    <property type="evidence" value="ECO:0007669"/>
    <property type="project" value="UniProtKB-KW"/>
</dbReference>
<keyword evidence="7" id="KW-0408">Iron</keyword>
<evidence type="ECO:0000256" key="4">
    <source>
        <dbReference type="ARBA" id="ARBA00022679"/>
    </source>
</evidence>
<evidence type="ECO:0000256" key="6">
    <source>
        <dbReference type="ARBA" id="ARBA00022898"/>
    </source>
</evidence>
<dbReference type="GO" id="GO:0031071">
    <property type="term" value="F:cysteine desulfurase activity"/>
    <property type="evidence" value="ECO:0007669"/>
    <property type="project" value="UniProtKB-EC"/>
</dbReference>
<accession>A0A6J4LF15</accession>
<dbReference type="InterPro" id="IPR016454">
    <property type="entry name" value="Cysteine_dSase"/>
</dbReference>
<evidence type="ECO:0000256" key="9">
    <source>
        <dbReference type="ARBA" id="ARBA00050776"/>
    </source>
</evidence>
<dbReference type="SUPFAM" id="SSF53383">
    <property type="entry name" value="PLP-dependent transferases"/>
    <property type="match status" value="1"/>
</dbReference>
<dbReference type="InterPro" id="IPR000192">
    <property type="entry name" value="Aminotrans_V_dom"/>
</dbReference>
<dbReference type="InterPro" id="IPR015422">
    <property type="entry name" value="PyrdxlP-dep_Trfase_small"/>
</dbReference>
<keyword evidence="8" id="KW-0411">Iron-sulfur</keyword>
<dbReference type="PROSITE" id="PS00595">
    <property type="entry name" value="AA_TRANSFER_CLASS_5"/>
    <property type="match status" value="1"/>
</dbReference>
<dbReference type="Gene3D" id="3.40.640.10">
    <property type="entry name" value="Type I PLP-dependent aspartate aminotransferase-like (Major domain)"/>
    <property type="match status" value="1"/>
</dbReference>
<evidence type="ECO:0000259" key="11">
    <source>
        <dbReference type="Pfam" id="PF00266"/>
    </source>
</evidence>
<protein>
    <recommendedName>
        <fullName evidence="3">cysteine desulfurase</fullName>
        <ecNumber evidence="3">2.8.1.7</ecNumber>
    </recommendedName>
</protein>
<name>A0A6J4LF15_9ACTN</name>